<dbReference type="InterPro" id="IPR025962">
    <property type="entry name" value="SdpI/YhfL"/>
</dbReference>
<evidence type="ECO:0000313" key="3">
    <source>
        <dbReference type="Proteomes" id="UP000824258"/>
    </source>
</evidence>
<reference evidence="2" key="2">
    <citation type="journal article" date="2021" name="PeerJ">
        <title>Extensive microbial diversity within the chicken gut microbiome revealed by metagenomics and culture.</title>
        <authorList>
            <person name="Gilroy R."/>
            <person name="Ravi A."/>
            <person name="Getino M."/>
            <person name="Pursley I."/>
            <person name="Horton D.L."/>
            <person name="Alikhan N.F."/>
            <person name="Baker D."/>
            <person name="Gharbi K."/>
            <person name="Hall N."/>
            <person name="Watson M."/>
            <person name="Adriaenssens E.M."/>
            <person name="Foster-Nyarko E."/>
            <person name="Jarju S."/>
            <person name="Secka A."/>
            <person name="Antonio M."/>
            <person name="Oren A."/>
            <person name="Chaudhuri R.R."/>
            <person name="La Ragione R."/>
            <person name="Hildebrand F."/>
            <person name="Pallen M.J."/>
        </authorList>
    </citation>
    <scope>NUCLEOTIDE SEQUENCE</scope>
    <source>
        <strain evidence="2">ChiHjej9B8-7071</strain>
    </source>
</reference>
<dbReference type="Pfam" id="PF13630">
    <property type="entry name" value="SdpI"/>
    <property type="match status" value="1"/>
</dbReference>
<dbReference type="Proteomes" id="UP000824258">
    <property type="component" value="Unassembled WGS sequence"/>
</dbReference>
<keyword evidence="1" id="KW-0472">Membrane</keyword>
<protein>
    <submittedName>
        <fullName evidence="2">SdpI family protein</fullName>
    </submittedName>
</protein>
<gene>
    <name evidence="2" type="ORF">IAA70_01180</name>
</gene>
<evidence type="ECO:0000313" key="2">
    <source>
        <dbReference type="EMBL" id="HIR08995.1"/>
    </source>
</evidence>
<organism evidence="2 3">
    <name type="scientific">Candidatus Avoscillospira stercoripullorum</name>
    <dbReference type="NCBI Taxonomy" id="2840709"/>
    <lineage>
        <taxon>Bacteria</taxon>
        <taxon>Bacillati</taxon>
        <taxon>Bacillota</taxon>
        <taxon>Clostridia</taxon>
        <taxon>Eubacteriales</taxon>
        <taxon>Oscillospiraceae</taxon>
        <taxon>Oscillospiraceae incertae sedis</taxon>
        <taxon>Candidatus Avoscillospira</taxon>
    </lineage>
</organism>
<comment type="caution">
    <text evidence="2">The sequence shown here is derived from an EMBL/GenBank/DDBJ whole genome shotgun (WGS) entry which is preliminary data.</text>
</comment>
<accession>A0A9D1D6D1</accession>
<dbReference type="AlphaFoldDB" id="A0A9D1D6D1"/>
<feature type="transmembrane region" description="Helical" evidence="1">
    <location>
        <begin position="86"/>
        <end position="107"/>
    </location>
</feature>
<name>A0A9D1D6D1_9FIRM</name>
<evidence type="ECO:0000256" key="1">
    <source>
        <dbReference type="SAM" id="Phobius"/>
    </source>
</evidence>
<keyword evidence="1" id="KW-1133">Transmembrane helix</keyword>
<feature type="transmembrane region" description="Helical" evidence="1">
    <location>
        <begin position="6"/>
        <end position="25"/>
    </location>
</feature>
<dbReference type="EMBL" id="DVGD01000035">
    <property type="protein sequence ID" value="HIR08995.1"/>
    <property type="molecule type" value="Genomic_DNA"/>
</dbReference>
<keyword evidence="1" id="KW-0812">Transmembrane</keyword>
<feature type="transmembrane region" description="Helical" evidence="1">
    <location>
        <begin position="62"/>
        <end position="80"/>
    </location>
</feature>
<sequence length="133" mass="15079">MGLWLYMLAVDLLIPLAMVIFGAIFTRRPPKNINGFYGYRTRRSMESPEAWRYAHQVFGQTWMRWGTILLLATLTLFLILRSQPENAVGAGLVICLVQLVVMFLAMLPTERALQERQAGGGKKPGAKGKKKRR</sequence>
<reference evidence="2" key="1">
    <citation type="submission" date="2020-10" db="EMBL/GenBank/DDBJ databases">
        <authorList>
            <person name="Gilroy R."/>
        </authorList>
    </citation>
    <scope>NUCLEOTIDE SEQUENCE</scope>
    <source>
        <strain evidence="2">ChiHjej9B8-7071</strain>
    </source>
</reference>
<proteinExistence type="predicted"/>